<feature type="domain" description="Phosphoribosyltransferase" evidence="2">
    <location>
        <begin position="32"/>
        <end position="160"/>
    </location>
</feature>
<accession>A0A6J6KUJ1</accession>
<evidence type="ECO:0000256" key="1">
    <source>
        <dbReference type="ARBA" id="ARBA00008007"/>
    </source>
</evidence>
<organism evidence="4">
    <name type="scientific">freshwater metagenome</name>
    <dbReference type="NCBI Taxonomy" id="449393"/>
    <lineage>
        <taxon>unclassified sequences</taxon>
        <taxon>metagenomes</taxon>
        <taxon>ecological metagenomes</taxon>
    </lineage>
</organism>
<name>A0A6J6KUJ1_9ZZZZ</name>
<dbReference type="EMBL" id="CAEZZB010000009">
    <property type="protein sequence ID" value="CAB4739632.1"/>
    <property type="molecule type" value="Genomic_DNA"/>
</dbReference>
<dbReference type="SUPFAM" id="SSF53271">
    <property type="entry name" value="PRTase-like"/>
    <property type="match status" value="1"/>
</dbReference>
<gene>
    <name evidence="3" type="ORF">UFOPK1795_00136</name>
    <name evidence="4" type="ORF">UFOPK2275_00078</name>
    <name evidence="5" type="ORF">UFOPK2816_00196</name>
</gene>
<comment type="similarity">
    <text evidence="1">Belongs to the ComF/GntX family.</text>
</comment>
<evidence type="ECO:0000313" key="5">
    <source>
        <dbReference type="EMBL" id="CAB4739632.1"/>
    </source>
</evidence>
<dbReference type="InterPro" id="IPR029057">
    <property type="entry name" value="PRTase-like"/>
</dbReference>
<dbReference type="Pfam" id="PF00156">
    <property type="entry name" value="Pribosyltran"/>
    <property type="match status" value="1"/>
</dbReference>
<evidence type="ECO:0000313" key="3">
    <source>
        <dbReference type="EMBL" id="CAB4584536.1"/>
    </source>
</evidence>
<evidence type="ECO:0000313" key="4">
    <source>
        <dbReference type="EMBL" id="CAB4653470.1"/>
    </source>
</evidence>
<dbReference type="InterPro" id="IPR000836">
    <property type="entry name" value="PRTase_dom"/>
</dbReference>
<dbReference type="EMBL" id="CAEZWQ010000003">
    <property type="protein sequence ID" value="CAB4653470.1"/>
    <property type="molecule type" value="Genomic_DNA"/>
</dbReference>
<protein>
    <submittedName>
        <fullName evidence="4">Unannotated protein</fullName>
    </submittedName>
</protein>
<dbReference type="CDD" id="cd06223">
    <property type="entry name" value="PRTases_typeI"/>
    <property type="match status" value="1"/>
</dbReference>
<sequence>MPVHSGVIYSKTASKILLSAKENGLKGADELIIKAIDHVLSQANLSNHDIRLVPIPSSRSARRRRGRNFMVDIAQGVGEMSGYRISDSLELVRKVRDQSGLHAEARSENLRGAFAVKAGSYPRGDLVLIDDVVTTGSTLREAVRALTCQGFSVLASVTACVAQPLR</sequence>
<reference evidence="4" key="1">
    <citation type="submission" date="2020-05" db="EMBL/GenBank/DDBJ databases">
        <authorList>
            <person name="Chiriac C."/>
            <person name="Salcher M."/>
            <person name="Ghai R."/>
            <person name="Kavagutti S V."/>
        </authorList>
    </citation>
    <scope>NUCLEOTIDE SEQUENCE</scope>
</reference>
<dbReference type="Gene3D" id="3.40.50.2020">
    <property type="match status" value="1"/>
</dbReference>
<dbReference type="PANTHER" id="PTHR47505:SF1">
    <property type="entry name" value="DNA UTILIZATION PROTEIN YHGH"/>
    <property type="match status" value="1"/>
</dbReference>
<dbReference type="PANTHER" id="PTHR47505">
    <property type="entry name" value="DNA UTILIZATION PROTEIN YHGH"/>
    <property type="match status" value="1"/>
</dbReference>
<proteinExistence type="inferred from homology"/>
<dbReference type="InterPro" id="IPR051910">
    <property type="entry name" value="ComF/GntX_DNA_util-trans"/>
</dbReference>
<dbReference type="EMBL" id="CAEZUG010000004">
    <property type="protein sequence ID" value="CAB4584536.1"/>
    <property type="molecule type" value="Genomic_DNA"/>
</dbReference>
<evidence type="ECO:0000259" key="2">
    <source>
        <dbReference type="Pfam" id="PF00156"/>
    </source>
</evidence>
<dbReference type="AlphaFoldDB" id="A0A6J6KUJ1"/>